<evidence type="ECO:0000256" key="6">
    <source>
        <dbReference type="ARBA" id="ARBA00023136"/>
    </source>
</evidence>
<dbReference type="PANTHER" id="PTHR30106:SF2">
    <property type="entry name" value="UPF0324 INNER MEMBRANE PROTEIN YEIH"/>
    <property type="match status" value="1"/>
</dbReference>
<feature type="transmembrane region" description="Helical" evidence="7">
    <location>
        <begin position="317"/>
        <end position="340"/>
    </location>
</feature>
<evidence type="ECO:0000256" key="7">
    <source>
        <dbReference type="SAM" id="Phobius"/>
    </source>
</evidence>
<dbReference type="InterPro" id="IPR018383">
    <property type="entry name" value="UPF0324_pro"/>
</dbReference>
<feature type="transmembrane region" description="Helical" evidence="7">
    <location>
        <begin position="101"/>
        <end position="119"/>
    </location>
</feature>
<dbReference type="PANTHER" id="PTHR30106">
    <property type="entry name" value="INNER MEMBRANE PROTEIN YEIH-RELATED"/>
    <property type="match status" value="1"/>
</dbReference>
<keyword evidence="5 7" id="KW-1133">Transmembrane helix</keyword>
<proteinExistence type="inferred from homology"/>
<dbReference type="EMBL" id="PVXM01000002">
    <property type="protein sequence ID" value="PRR76001.1"/>
    <property type="molecule type" value="Genomic_DNA"/>
</dbReference>
<dbReference type="Pfam" id="PF03601">
    <property type="entry name" value="Cons_hypoth698"/>
    <property type="match status" value="1"/>
</dbReference>
<keyword evidence="6 7" id="KW-0472">Membrane</keyword>
<dbReference type="OrthoDB" id="9811391at2"/>
<evidence type="ECO:0000256" key="2">
    <source>
        <dbReference type="ARBA" id="ARBA00007977"/>
    </source>
</evidence>
<dbReference type="GO" id="GO:0005886">
    <property type="term" value="C:plasma membrane"/>
    <property type="evidence" value="ECO:0007669"/>
    <property type="project" value="UniProtKB-SubCell"/>
</dbReference>
<dbReference type="RefSeq" id="WP_106004162.1">
    <property type="nucleotide sequence ID" value="NZ_CP136418.1"/>
</dbReference>
<keyword evidence="9" id="KW-1185">Reference proteome</keyword>
<evidence type="ECO:0000256" key="3">
    <source>
        <dbReference type="ARBA" id="ARBA00022475"/>
    </source>
</evidence>
<evidence type="ECO:0000256" key="5">
    <source>
        <dbReference type="ARBA" id="ARBA00022989"/>
    </source>
</evidence>
<comment type="similarity">
    <text evidence="2">Belongs to the UPF0324 family.</text>
</comment>
<dbReference type="Proteomes" id="UP000238415">
    <property type="component" value="Unassembled WGS sequence"/>
</dbReference>
<evidence type="ECO:0000256" key="4">
    <source>
        <dbReference type="ARBA" id="ARBA00022692"/>
    </source>
</evidence>
<comment type="subcellular location">
    <subcellularLocation>
        <location evidence="1">Cell membrane</location>
        <topology evidence="1">Multi-pass membrane protein</topology>
    </subcellularLocation>
</comment>
<protein>
    <recommendedName>
        <fullName evidence="10">Sulfate exporter family transporter</fullName>
    </recommendedName>
</protein>
<name>A0A2T0AYM0_9FIRM</name>
<feature type="transmembrane region" description="Helical" evidence="7">
    <location>
        <begin position="12"/>
        <end position="30"/>
    </location>
</feature>
<feature type="transmembrane region" description="Helical" evidence="7">
    <location>
        <begin position="159"/>
        <end position="180"/>
    </location>
</feature>
<evidence type="ECO:0000313" key="9">
    <source>
        <dbReference type="Proteomes" id="UP000238415"/>
    </source>
</evidence>
<feature type="transmembrane region" description="Helical" evidence="7">
    <location>
        <begin position="219"/>
        <end position="243"/>
    </location>
</feature>
<accession>A0A2T0AYM0</accession>
<evidence type="ECO:0008006" key="10">
    <source>
        <dbReference type="Google" id="ProtNLM"/>
    </source>
</evidence>
<feature type="transmembrane region" description="Helical" evidence="7">
    <location>
        <begin position="284"/>
        <end position="305"/>
    </location>
</feature>
<feature type="transmembrane region" description="Helical" evidence="7">
    <location>
        <begin position="131"/>
        <end position="153"/>
    </location>
</feature>
<evidence type="ECO:0000313" key="8">
    <source>
        <dbReference type="EMBL" id="PRR76001.1"/>
    </source>
</evidence>
<reference evidence="8 9" key="1">
    <citation type="submission" date="2018-03" db="EMBL/GenBank/DDBJ databases">
        <title>Genome sequence of Moorella humiferrea DSM 23265.</title>
        <authorList>
            <person name="Poehlein A."/>
            <person name="Daniel R."/>
        </authorList>
    </citation>
    <scope>NUCLEOTIDE SEQUENCE [LARGE SCALE GENOMIC DNA]</scope>
    <source>
        <strain evidence="8 9">DSM 23265</strain>
    </source>
</reference>
<feature type="transmembrane region" description="Helical" evidence="7">
    <location>
        <begin position="259"/>
        <end position="278"/>
    </location>
</feature>
<comment type="caution">
    <text evidence="8">The sequence shown here is derived from an EMBL/GenBank/DDBJ whole genome shotgun (WGS) entry which is preliminary data.</text>
</comment>
<keyword evidence="3" id="KW-1003">Cell membrane</keyword>
<evidence type="ECO:0000256" key="1">
    <source>
        <dbReference type="ARBA" id="ARBA00004651"/>
    </source>
</evidence>
<sequence>MASKSLAAVRAGYGLGVIQGVGLAVVLAVVARQLALLPILNIMGSMVLAILLGIAWRTVMGVPATAEVGINYAGKKILRYGIILMGLRLDIPKIVAAGPRVVILAAFAVALAFGAITFLGRRVGLDKRLTLLIAAGTGICGAAAIAAVAPVVRSRDDETAVAVAVIALLGTLFTIIYTFIYQSIYLTSYQYGLLAGSSLHELAHVIAAAQAGGTAGTDIAILVKLARVALLVPVVLVLGLVFAPRHQQDAGRKWRQLQVPWFILGFLALSGLNTLAILPASLTAALIQIGVFLLTTAMAGLGLNVDVDMIKRVGAKGMFTGLAGSAILSLTLFLFIAFWAR</sequence>
<gene>
    <name evidence="8" type="ORF">MOHU_00970</name>
</gene>
<keyword evidence="4 7" id="KW-0812">Transmembrane</keyword>
<organism evidence="8 9">
    <name type="scientific">Neomoorella humiferrea</name>
    <dbReference type="NCBI Taxonomy" id="676965"/>
    <lineage>
        <taxon>Bacteria</taxon>
        <taxon>Bacillati</taxon>
        <taxon>Bacillota</taxon>
        <taxon>Clostridia</taxon>
        <taxon>Neomoorellales</taxon>
        <taxon>Neomoorellaceae</taxon>
        <taxon>Neomoorella</taxon>
    </lineage>
</organism>
<feature type="transmembrane region" description="Helical" evidence="7">
    <location>
        <begin position="36"/>
        <end position="56"/>
    </location>
</feature>
<dbReference type="AlphaFoldDB" id="A0A2T0AYM0"/>